<dbReference type="Proteomes" id="UP000305511">
    <property type="component" value="Unassembled WGS sequence"/>
</dbReference>
<reference evidence="2 4" key="1">
    <citation type="submission" date="2018-10" db="EMBL/GenBank/DDBJ databases">
        <title>Genotypes and phenotypes of Enterococci isolated from broiler chickens.</title>
        <authorList>
            <person name="Muhammad A.R."/>
            <person name="Diarra M.S."/>
        </authorList>
    </citation>
    <scope>NUCLEOTIDE SEQUENCE [LARGE SCALE GENOMIC DNA]</scope>
    <source>
        <strain evidence="2 4">P7 C A21</strain>
    </source>
</reference>
<dbReference type="InterPro" id="IPR020044">
    <property type="entry name" value="PRD_EF0829/AHA3910"/>
</dbReference>
<comment type="caution">
    <text evidence="2">The sequence shown here is derived from an EMBL/GenBank/DDBJ whole genome shotgun (WGS) entry which is preliminary data.</text>
</comment>
<dbReference type="Proteomes" id="UP000275941">
    <property type="component" value="Unassembled WGS sequence"/>
</dbReference>
<evidence type="ECO:0000259" key="1">
    <source>
        <dbReference type="PROSITE" id="PS51372"/>
    </source>
</evidence>
<feature type="domain" description="PRD" evidence="1">
    <location>
        <begin position="11"/>
        <end position="111"/>
    </location>
</feature>
<dbReference type="SUPFAM" id="SSF63520">
    <property type="entry name" value="PTS-regulatory domain, PRD"/>
    <property type="match status" value="1"/>
</dbReference>
<evidence type="ECO:0000313" key="3">
    <source>
        <dbReference type="EMBL" id="TKK84543.1"/>
    </source>
</evidence>
<dbReference type="EMBL" id="SIYF01000233">
    <property type="protein sequence ID" value="TKK84543.1"/>
    <property type="molecule type" value="Genomic_DNA"/>
</dbReference>
<dbReference type="PROSITE" id="PS51372">
    <property type="entry name" value="PRD_2"/>
    <property type="match status" value="1"/>
</dbReference>
<protein>
    <submittedName>
        <fullName evidence="2">PRD domain-containing protein</fullName>
    </submittedName>
</protein>
<dbReference type="eggNOG" id="ENOG5032S2X">
    <property type="taxonomic scope" value="Bacteria"/>
</dbReference>
<sequence>MELAMEAQEIIRQSAEPEKLQSIIKQTSARLAEAQIEPTELQWTILINHLNEMLNRSREGTTLAGVDRTLFTELTPETLKIAQETTEAIGQLSEDEWYVLAVHFEVAKQNN</sequence>
<name>A0A1B4XLW5_ENTFL</name>
<dbReference type="GO" id="GO:0006355">
    <property type="term" value="P:regulation of DNA-templated transcription"/>
    <property type="evidence" value="ECO:0007669"/>
    <property type="project" value="InterPro"/>
</dbReference>
<proteinExistence type="predicted"/>
<dbReference type="InterPro" id="IPR036634">
    <property type="entry name" value="PRD_sf"/>
</dbReference>
<accession>A0A1B4XLW5</accession>
<evidence type="ECO:0000313" key="4">
    <source>
        <dbReference type="Proteomes" id="UP000275941"/>
    </source>
</evidence>
<dbReference type="Gene3D" id="1.10.1790.10">
    <property type="entry name" value="PRD domain"/>
    <property type="match status" value="1"/>
</dbReference>
<evidence type="ECO:0000313" key="2">
    <source>
        <dbReference type="EMBL" id="ROY47891.1"/>
    </source>
</evidence>
<dbReference type="NCBIfam" id="TIGR03582">
    <property type="entry name" value="EF_0829"/>
    <property type="match status" value="1"/>
</dbReference>
<dbReference type="InterPro" id="IPR011608">
    <property type="entry name" value="PRD"/>
</dbReference>
<dbReference type="EMBL" id="RKOR01000036">
    <property type="protein sequence ID" value="ROY47891.1"/>
    <property type="molecule type" value="Genomic_DNA"/>
</dbReference>
<dbReference type="AlphaFoldDB" id="A0A1B4XLW5"/>
<dbReference type="Pfam" id="PF00874">
    <property type="entry name" value="PRD"/>
    <property type="match status" value="1"/>
</dbReference>
<reference evidence="3 5" key="2">
    <citation type="submission" date="2019-02" db="EMBL/GenBank/DDBJ databases">
        <title>Bacteria dissemination in different level of health care in South Africa: the effectiveness of infections prevention and control.</title>
        <authorList>
            <person name="Shobo C."/>
            <person name="Amoako D.G."/>
            <person name="Allam M."/>
            <person name="Ismail A."/>
            <person name="Bester L.A."/>
            <person name="Essack S.Y."/>
        </authorList>
    </citation>
    <scope>NUCLEOTIDE SEQUENCE [LARGE SCALE GENOMIC DNA]</scope>
    <source>
        <strain evidence="3 5">2SIL2</strain>
    </source>
</reference>
<organism evidence="2 4">
    <name type="scientific">Enterococcus faecalis</name>
    <name type="common">Streptococcus faecalis</name>
    <dbReference type="NCBI Taxonomy" id="1351"/>
    <lineage>
        <taxon>Bacteria</taxon>
        <taxon>Bacillati</taxon>
        <taxon>Bacillota</taxon>
        <taxon>Bacilli</taxon>
        <taxon>Lactobacillales</taxon>
        <taxon>Enterococcaceae</taxon>
        <taxon>Enterococcus</taxon>
    </lineage>
</organism>
<gene>
    <name evidence="2" type="ORF">EGW70_11585</name>
    <name evidence="3" type="ORF">EY666_10215</name>
</gene>
<evidence type="ECO:0000313" key="5">
    <source>
        <dbReference type="Proteomes" id="UP000305511"/>
    </source>
</evidence>
<dbReference type="OrthoDB" id="2879550at2"/>